<dbReference type="AlphaFoldDB" id="A0AAE1C1N8"/>
<proteinExistence type="predicted"/>
<evidence type="ECO:0000256" key="2">
    <source>
        <dbReference type="SAM" id="Phobius"/>
    </source>
</evidence>
<evidence type="ECO:0000313" key="4">
    <source>
        <dbReference type="Proteomes" id="UP001274830"/>
    </source>
</evidence>
<dbReference type="Proteomes" id="UP001274830">
    <property type="component" value="Unassembled WGS sequence"/>
</dbReference>
<feature type="transmembrane region" description="Helical" evidence="2">
    <location>
        <begin position="172"/>
        <end position="199"/>
    </location>
</feature>
<organism evidence="3 4">
    <name type="scientific">Recurvomyces mirabilis</name>
    <dbReference type="NCBI Taxonomy" id="574656"/>
    <lineage>
        <taxon>Eukaryota</taxon>
        <taxon>Fungi</taxon>
        <taxon>Dikarya</taxon>
        <taxon>Ascomycota</taxon>
        <taxon>Pezizomycotina</taxon>
        <taxon>Dothideomycetes</taxon>
        <taxon>Dothideomycetidae</taxon>
        <taxon>Mycosphaerellales</taxon>
        <taxon>Teratosphaeriaceae</taxon>
        <taxon>Recurvomyces</taxon>
    </lineage>
</organism>
<accession>A0AAE1C1N8</accession>
<reference evidence="3" key="1">
    <citation type="submission" date="2023-07" db="EMBL/GenBank/DDBJ databases">
        <title>Black Yeasts Isolated from many extreme environments.</title>
        <authorList>
            <person name="Coleine C."/>
            <person name="Stajich J.E."/>
            <person name="Selbmann L."/>
        </authorList>
    </citation>
    <scope>NUCLEOTIDE SEQUENCE</scope>
    <source>
        <strain evidence="3">CCFEE 5485</strain>
    </source>
</reference>
<protein>
    <submittedName>
        <fullName evidence="3">Uncharacterized protein</fullName>
    </submittedName>
</protein>
<evidence type="ECO:0000313" key="3">
    <source>
        <dbReference type="EMBL" id="KAK3674758.1"/>
    </source>
</evidence>
<dbReference type="PANTHER" id="PTHR35394">
    <property type="entry name" value="DUF3176 DOMAIN-CONTAINING PROTEIN"/>
    <property type="match status" value="1"/>
</dbReference>
<dbReference type="EMBL" id="JAUTXT010000018">
    <property type="protein sequence ID" value="KAK3674758.1"/>
    <property type="molecule type" value="Genomic_DNA"/>
</dbReference>
<feature type="transmembrane region" description="Helical" evidence="2">
    <location>
        <begin position="125"/>
        <end position="147"/>
    </location>
</feature>
<comment type="caution">
    <text evidence="3">The sequence shown here is derived from an EMBL/GenBank/DDBJ whole genome shotgun (WGS) entry which is preliminary data.</text>
</comment>
<feature type="region of interest" description="Disordered" evidence="1">
    <location>
        <begin position="26"/>
        <end position="52"/>
    </location>
</feature>
<feature type="transmembrane region" description="Helical" evidence="2">
    <location>
        <begin position="614"/>
        <end position="633"/>
    </location>
</feature>
<dbReference type="Pfam" id="PF11374">
    <property type="entry name" value="DUF3176"/>
    <property type="match status" value="1"/>
</dbReference>
<dbReference type="InterPro" id="IPR021514">
    <property type="entry name" value="DUF3176"/>
</dbReference>
<feature type="compositionally biased region" description="Basic and acidic residues" evidence="1">
    <location>
        <begin position="26"/>
        <end position="37"/>
    </location>
</feature>
<keyword evidence="2" id="KW-0472">Membrane</keyword>
<evidence type="ECO:0000256" key="1">
    <source>
        <dbReference type="SAM" id="MobiDB-lite"/>
    </source>
</evidence>
<sequence>MAANSNSQSQSRGYVDYAAHISADIDKSVPPLDDGHEPATGLPDTSTNGQPGLEVPVLTLHLGTAIPTPAHLVTDSNSGSNAPKIVLHPAGLDLRPELEQPGTTNTNSLASSKPKKRTCLNVCRAWLWELLACLFAMLLLVAEAVFFGQVDKRSVEGWKAGRRPGTGRSPSIIAFLTTILEAAVAFAVASCLGQLRWLWFQKGQELRWMDRLTNARQPVCMEVTLSLQYCDLKNSLQHEYRHWAGLGGFLVLALLGINAFTQQIVNPEYQSYNTTEIYVPIAYTWLEKYEAGNKRGSEQSYIDMTAAVITGFLSPNTLRSYADTVAGSGFVTCPSGHCDFPSYYSLAICSKCRDISDTVIWPECRGSGCRQDDQESRIRLSTIDLSLDSRNGIVNITSNLGYPDDSSISDVGPLLAHYFGLGLSQGADAEANASECAIFWCAQSFSSSVYSSRFSELSASPYSTDTARTAITNDTLSENITIKLRDCYLTNADGSTNGTACVFTVDAQSHRALQNFLVGDNNETCFLHGESYNMDTDHEYWCSNSTAADAIVAPCSNRAYDETYDCNPDMFANLQYSIQDMALYMTNLIRESKFNDYRSHQTGAMTIVVYRIHWPWIAYPVTIIVLATMFHGIRNEDRLAFIKLATQKEKEEAYRKWSVVLEDENGLQVFRKVEKLGMEPREGEVNMHARLDGMAERPVHFAEEIRHAALAAGFESV</sequence>
<gene>
    <name evidence="3" type="ORF">LTR78_005480</name>
</gene>
<keyword evidence="4" id="KW-1185">Reference proteome</keyword>
<keyword evidence="2" id="KW-0812">Transmembrane</keyword>
<dbReference type="PANTHER" id="PTHR35394:SF5">
    <property type="entry name" value="DUF3176 DOMAIN-CONTAINING PROTEIN"/>
    <property type="match status" value="1"/>
</dbReference>
<name>A0AAE1C1N8_9PEZI</name>
<feature type="transmembrane region" description="Helical" evidence="2">
    <location>
        <begin position="243"/>
        <end position="261"/>
    </location>
</feature>
<keyword evidence="2" id="KW-1133">Transmembrane helix</keyword>